<evidence type="ECO:0000256" key="2">
    <source>
        <dbReference type="HAMAP-Rule" id="MF_00518"/>
    </source>
</evidence>
<comment type="similarity">
    <text evidence="1 2">Belongs to the DTD family.</text>
</comment>
<dbReference type="GO" id="GO:0000049">
    <property type="term" value="F:tRNA binding"/>
    <property type="evidence" value="ECO:0007669"/>
    <property type="project" value="UniProtKB-UniRule"/>
</dbReference>
<comment type="subunit">
    <text evidence="2">Homodimer.</text>
</comment>
<dbReference type="NCBIfam" id="TIGR00256">
    <property type="entry name" value="D-aminoacyl-tRNA deacylase"/>
    <property type="match status" value="1"/>
</dbReference>
<keyword evidence="2" id="KW-0694">RNA-binding</keyword>
<dbReference type="GO" id="GO:0019478">
    <property type="term" value="P:D-amino acid catabolic process"/>
    <property type="evidence" value="ECO:0007669"/>
    <property type="project" value="UniProtKB-UniRule"/>
</dbReference>
<organism evidence="3 4">
    <name type="scientific">Tissierella pigra</name>
    <dbReference type="NCBI Taxonomy" id="2607614"/>
    <lineage>
        <taxon>Bacteria</taxon>
        <taxon>Bacillati</taxon>
        <taxon>Bacillota</taxon>
        <taxon>Tissierellia</taxon>
        <taxon>Tissierellales</taxon>
        <taxon>Tissierellaceae</taxon>
        <taxon>Tissierella</taxon>
    </lineage>
</organism>
<sequence>MRIVVQRVSEASVKVDGEIVGSIDKGLLVLLGIGEGDDSKDLDYMIDKVLGLRIFEDENNKMNLSLLDIGGELLVVSQFTLYGDVRKGKRPSFIDSAHPDIAEKYYLEFIQKAIDNGVKTEKGIFGADMKVSLINDGPVTILLDSKKTF</sequence>
<dbReference type="GO" id="GO:0005737">
    <property type="term" value="C:cytoplasm"/>
    <property type="evidence" value="ECO:0007669"/>
    <property type="project" value="UniProtKB-SubCell"/>
</dbReference>
<dbReference type="InterPro" id="IPR003732">
    <property type="entry name" value="Daa-tRNA_deacyls_DTD"/>
</dbReference>
<dbReference type="RefSeq" id="WP_154441042.1">
    <property type="nucleotide sequence ID" value="NZ_JAHLPJ010000001.1"/>
</dbReference>
<comment type="domain">
    <text evidence="2">A Gly-cisPro motif from one monomer fits into the active site of the other monomer to allow specific chiral rejection of L-amino acids.</text>
</comment>
<dbReference type="SUPFAM" id="SSF69500">
    <property type="entry name" value="DTD-like"/>
    <property type="match status" value="1"/>
</dbReference>
<feature type="short sequence motif" description="Gly-cisPro motif, important for rejection of L-amino acids" evidence="2">
    <location>
        <begin position="137"/>
        <end position="138"/>
    </location>
</feature>
<evidence type="ECO:0000313" key="4">
    <source>
        <dbReference type="Proteomes" id="UP000469523"/>
    </source>
</evidence>
<dbReference type="GO" id="GO:0106026">
    <property type="term" value="F:Gly-tRNA(Ala) deacylase activity"/>
    <property type="evidence" value="ECO:0007669"/>
    <property type="project" value="UniProtKB-UniRule"/>
</dbReference>
<dbReference type="EMBL" id="VUNQ01000029">
    <property type="protein sequence ID" value="MSU02307.1"/>
    <property type="molecule type" value="Genomic_DNA"/>
</dbReference>
<keyword evidence="2 3" id="KW-0378">Hydrolase</keyword>
<dbReference type="PANTHER" id="PTHR10472">
    <property type="entry name" value="D-TYROSYL-TRNA TYR DEACYLASE"/>
    <property type="match status" value="1"/>
</dbReference>
<dbReference type="AlphaFoldDB" id="A0A6N7XWW8"/>
<gene>
    <name evidence="2" type="primary">dtd</name>
    <name evidence="3" type="ORF">FYJ83_12570</name>
</gene>
<protein>
    <recommendedName>
        <fullName evidence="2">D-aminoacyl-tRNA deacylase</fullName>
        <shortName evidence="2">DTD</shortName>
        <ecNumber evidence="2">3.1.1.96</ecNumber>
    </recommendedName>
    <alternativeName>
        <fullName evidence="2">Gly-tRNA(Ala) deacylase</fullName>
        <ecNumber evidence="2">3.1.1.-</ecNumber>
    </alternativeName>
</protein>
<accession>A0A6N7XWW8</accession>
<dbReference type="HAMAP" id="MF_00518">
    <property type="entry name" value="Deacylase_Dtd"/>
    <property type="match status" value="1"/>
</dbReference>
<dbReference type="Pfam" id="PF02580">
    <property type="entry name" value="Tyr_Deacylase"/>
    <property type="match status" value="1"/>
</dbReference>
<dbReference type="Gene3D" id="3.50.80.10">
    <property type="entry name" value="D-tyrosyl-tRNA(Tyr) deacylase"/>
    <property type="match status" value="1"/>
</dbReference>
<keyword evidence="2" id="KW-0820">tRNA-binding</keyword>
<comment type="catalytic activity">
    <reaction evidence="2">
        <text>a D-aminoacyl-tRNA + H2O = a tRNA + a D-alpha-amino acid + H(+)</text>
        <dbReference type="Rhea" id="RHEA:13953"/>
        <dbReference type="Rhea" id="RHEA-COMP:10123"/>
        <dbReference type="Rhea" id="RHEA-COMP:10124"/>
        <dbReference type="ChEBI" id="CHEBI:15377"/>
        <dbReference type="ChEBI" id="CHEBI:15378"/>
        <dbReference type="ChEBI" id="CHEBI:59871"/>
        <dbReference type="ChEBI" id="CHEBI:78442"/>
        <dbReference type="ChEBI" id="CHEBI:79333"/>
        <dbReference type="EC" id="3.1.1.96"/>
    </reaction>
</comment>
<comment type="catalytic activity">
    <reaction evidence="2">
        <text>glycyl-tRNA(Ala) + H2O = tRNA(Ala) + glycine + H(+)</text>
        <dbReference type="Rhea" id="RHEA:53744"/>
        <dbReference type="Rhea" id="RHEA-COMP:9657"/>
        <dbReference type="Rhea" id="RHEA-COMP:13640"/>
        <dbReference type="ChEBI" id="CHEBI:15377"/>
        <dbReference type="ChEBI" id="CHEBI:15378"/>
        <dbReference type="ChEBI" id="CHEBI:57305"/>
        <dbReference type="ChEBI" id="CHEBI:78442"/>
        <dbReference type="ChEBI" id="CHEBI:78522"/>
    </reaction>
</comment>
<dbReference type="CDD" id="cd00563">
    <property type="entry name" value="Dtyr_deacylase"/>
    <property type="match status" value="1"/>
</dbReference>
<reference evidence="3 4" key="1">
    <citation type="submission" date="2019-09" db="EMBL/GenBank/DDBJ databases">
        <title>In-depth cultivation of the pig gut microbiome towards novel bacterial diversity and tailored functional studies.</title>
        <authorList>
            <person name="Wylensek D."/>
            <person name="Hitch T.C.A."/>
            <person name="Clavel T."/>
        </authorList>
    </citation>
    <scope>NUCLEOTIDE SEQUENCE [LARGE SCALE GENOMIC DNA]</scope>
    <source>
        <strain evidence="3 4">WCA3-693-APC-4?</strain>
    </source>
</reference>
<evidence type="ECO:0000313" key="3">
    <source>
        <dbReference type="EMBL" id="MSU02307.1"/>
    </source>
</evidence>
<dbReference type="Proteomes" id="UP000469523">
    <property type="component" value="Unassembled WGS sequence"/>
</dbReference>
<dbReference type="EC" id="3.1.1.-" evidence="2"/>
<dbReference type="FunFam" id="3.50.80.10:FF:000001">
    <property type="entry name" value="D-aminoacyl-tRNA deacylase"/>
    <property type="match status" value="1"/>
</dbReference>
<comment type="subcellular location">
    <subcellularLocation>
        <location evidence="2">Cytoplasm</location>
    </subcellularLocation>
</comment>
<comment type="function">
    <text evidence="2">An aminoacyl-tRNA editing enzyme that deacylates mischarged D-aminoacyl-tRNAs. Also deacylates mischarged glycyl-tRNA(Ala), protecting cells against glycine mischarging by AlaRS. Acts via tRNA-based rather than protein-based catalysis; rejects L-amino acids rather than detecting D-amino acids in the active site. By recycling D-aminoacyl-tRNA to D-amino acids and free tRNA molecules, this enzyme counteracts the toxicity associated with the formation of D-aminoacyl-tRNA entities in vivo and helps enforce protein L-homochirality.</text>
</comment>
<dbReference type="InterPro" id="IPR023509">
    <property type="entry name" value="DTD-like_sf"/>
</dbReference>
<dbReference type="GO" id="GO:0051500">
    <property type="term" value="F:D-tyrosyl-tRNA(Tyr) deacylase activity"/>
    <property type="evidence" value="ECO:0007669"/>
    <property type="project" value="TreeGrafter"/>
</dbReference>
<dbReference type="PANTHER" id="PTHR10472:SF5">
    <property type="entry name" value="D-AMINOACYL-TRNA DEACYLASE 1"/>
    <property type="match status" value="1"/>
</dbReference>
<evidence type="ECO:0000256" key="1">
    <source>
        <dbReference type="ARBA" id="ARBA00009673"/>
    </source>
</evidence>
<dbReference type="GO" id="GO:0043908">
    <property type="term" value="F:Ser(Gly)-tRNA(Ala) hydrolase activity"/>
    <property type="evidence" value="ECO:0007669"/>
    <property type="project" value="UniProtKB-UniRule"/>
</dbReference>
<keyword evidence="4" id="KW-1185">Reference proteome</keyword>
<name>A0A6N7XWW8_9FIRM</name>
<comment type="caution">
    <text evidence="3">The sequence shown here is derived from an EMBL/GenBank/DDBJ whole genome shotgun (WGS) entry which is preliminary data.</text>
</comment>
<proteinExistence type="inferred from homology"/>
<dbReference type="EC" id="3.1.1.96" evidence="2"/>
<keyword evidence="2" id="KW-0963">Cytoplasm</keyword>